<dbReference type="Pfam" id="PF00498">
    <property type="entry name" value="FHA"/>
    <property type="match status" value="1"/>
</dbReference>
<dbReference type="InterPro" id="IPR000253">
    <property type="entry name" value="FHA_dom"/>
</dbReference>
<dbReference type="InterPro" id="IPR008984">
    <property type="entry name" value="SMAD_FHA_dom_sf"/>
</dbReference>
<keyword evidence="1" id="KW-1133">Transmembrane helix</keyword>
<dbReference type="EMBL" id="PGTM01000089">
    <property type="protein sequence ID" value="PJF35989.1"/>
    <property type="molecule type" value="Genomic_DNA"/>
</dbReference>
<dbReference type="Proteomes" id="UP000229681">
    <property type="component" value="Unassembled WGS sequence"/>
</dbReference>
<evidence type="ECO:0000259" key="2">
    <source>
        <dbReference type="PROSITE" id="PS50006"/>
    </source>
</evidence>
<keyword evidence="1" id="KW-0812">Transmembrane</keyword>
<accession>A0A2M8PEK1</accession>
<dbReference type="PROSITE" id="PS50006">
    <property type="entry name" value="FHA_DOMAIN"/>
    <property type="match status" value="1"/>
</dbReference>
<reference evidence="3 4" key="1">
    <citation type="submission" date="2017-11" db="EMBL/GenBank/DDBJ databases">
        <title>Evolution of Phototrophy in the Chloroflexi Phylum Driven by Horizontal Gene Transfer.</title>
        <authorList>
            <person name="Ward L.M."/>
            <person name="Hemp J."/>
            <person name="Shih P.M."/>
            <person name="Mcglynn S.E."/>
            <person name="Fischer W."/>
        </authorList>
    </citation>
    <scope>NUCLEOTIDE SEQUENCE [LARGE SCALE GENOMIC DNA]</scope>
    <source>
        <strain evidence="3">JP3_13</strain>
    </source>
</reference>
<sequence>MPHDVILAALRLLASALLLLFFGALIVMLWRDLRVVSDEVETRTRKRGRLVVIGIEGERAPNGKSYPLLALTSLGRAPTNTVILDDSFVSGEHALIMLRDGQWWLEDRGSSNGTLLNGYRIEEPVVLSAG</sequence>
<dbReference type="SUPFAM" id="SSF49879">
    <property type="entry name" value="SMAD/FHA domain"/>
    <property type="match status" value="1"/>
</dbReference>
<protein>
    <recommendedName>
        <fullName evidence="2">FHA domain-containing protein</fullName>
    </recommendedName>
</protein>
<dbReference type="Gene3D" id="2.60.200.20">
    <property type="match status" value="1"/>
</dbReference>
<keyword evidence="1" id="KW-0472">Membrane</keyword>
<gene>
    <name evidence="3" type="ORF">CUN49_07695</name>
</gene>
<dbReference type="CDD" id="cd00060">
    <property type="entry name" value="FHA"/>
    <property type="match status" value="1"/>
</dbReference>
<name>A0A2M8PEK1_9CHLR</name>
<feature type="domain" description="FHA" evidence="2">
    <location>
        <begin position="72"/>
        <end position="121"/>
    </location>
</feature>
<organism evidence="3 4">
    <name type="scientific">Candidatus Thermofonsia Clade 1 bacterium</name>
    <dbReference type="NCBI Taxonomy" id="2364210"/>
    <lineage>
        <taxon>Bacteria</taxon>
        <taxon>Bacillati</taxon>
        <taxon>Chloroflexota</taxon>
        <taxon>Candidatus Thermofontia</taxon>
        <taxon>Candidatus Thermofonsia Clade 1</taxon>
    </lineage>
</organism>
<proteinExistence type="predicted"/>
<evidence type="ECO:0000313" key="3">
    <source>
        <dbReference type="EMBL" id="PJF35989.1"/>
    </source>
</evidence>
<evidence type="ECO:0000313" key="4">
    <source>
        <dbReference type="Proteomes" id="UP000229681"/>
    </source>
</evidence>
<comment type="caution">
    <text evidence="3">The sequence shown here is derived from an EMBL/GenBank/DDBJ whole genome shotgun (WGS) entry which is preliminary data.</text>
</comment>
<feature type="transmembrane region" description="Helical" evidence="1">
    <location>
        <begin position="6"/>
        <end position="30"/>
    </location>
</feature>
<evidence type="ECO:0000256" key="1">
    <source>
        <dbReference type="SAM" id="Phobius"/>
    </source>
</evidence>
<dbReference type="AlphaFoldDB" id="A0A2M8PEK1"/>
<dbReference type="SMART" id="SM00240">
    <property type="entry name" value="FHA"/>
    <property type="match status" value="1"/>
</dbReference>
<feature type="non-terminal residue" evidence="3">
    <location>
        <position position="130"/>
    </location>
</feature>